<feature type="binding site" evidence="15">
    <location>
        <position position="1122"/>
    </location>
    <ligand>
        <name>Mg(2+)</name>
        <dbReference type="ChEBI" id="CHEBI:18420"/>
    </ligand>
</feature>
<dbReference type="GO" id="GO:0008854">
    <property type="term" value="F:exodeoxyribonuclease V activity"/>
    <property type="evidence" value="ECO:0007669"/>
    <property type="project" value="UniProtKB-EC"/>
</dbReference>
<dbReference type="InterPro" id="IPR011335">
    <property type="entry name" value="Restrct_endonuc-II-like"/>
</dbReference>
<evidence type="ECO:0000256" key="2">
    <source>
        <dbReference type="ARBA" id="ARBA00022723"/>
    </source>
</evidence>
<evidence type="ECO:0000256" key="5">
    <source>
        <dbReference type="ARBA" id="ARBA00022801"/>
    </source>
</evidence>
<comment type="catalytic activity">
    <reaction evidence="15">
        <text>Exonucleolytic cleavage (in the presence of ATP) in either 5'- to 3'- or 3'- to 5'-direction to yield 5'-phosphooligonucleotides.</text>
        <dbReference type="EC" id="3.1.11.5"/>
    </reaction>
</comment>
<evidence type="ECO:0000256" key="11">
    <source>
        <dbReference type="ARBA" id="ARBA00023204"/>
    </source>
</evidence>
<evidence type="ECO:0000256" key="1">
    <source>
        <dbReference type="ARBA" id="ARBA00022722"/>
    </source>
</evidence>
<dbReference type="Pfam" id="PF00580">
    <property type="entry name" value="UvrD-helicase"/>
    <property type="match status" value="1"/>
</dbReference>
<keyword evidence="12 15" id="KW-0413">Isomerase</keyword>
<dbReference type="PROSITE" id="PS51198">
    <property type="entry name" value="UVRD_HELICASE_ATP_BIND"/>
    <property type="match status" value="1"/>
</dbReference>
<feature type="binding site" evidence="16">
    <location>
        <begin position="24"/>
        <end position="31"/>
    </location>
    <ligand>
        <name>ATP</name>
        <dbReference type="ChEBI" id="CHEBI:30616"/>
    </ligand>
</feature>
<dbReference type="InterPro" id="IPR027417">
    <property type="entry name" value="P-loop_NTPase"/>
</dbReference>
<keyword evidence="7 15" id="KW-0269">Exonuclease</keyword>
<feature type="domain" description="UvrD-like helicase C-terminal" evidence="18">
    <location>
        <begin position="485"/>
        <end position="764"/>
    </location>
</feature>
<evidence type="ECO:0000256" key="10">
    <source>
        <dbReference type="ARBA" id="ARBA00023125"/>
    </source>
</evidence>
<organism evidence="19 20">
    <name type="scientific">Thiohalorhabdus denitrificans</name>
    <dbReference type="NCBI Taxonomy" id="381306"/>
    <lineage>
        <taxon>Bacteria</taxon>
        <taxon>Pseudomonadati</taxon>
        <taxon>Pseudomonadota</taxon>
        <taxon>Gammaproteobacteria</taxon>
        <taxon>Thiohalorhabdales</taxon>
        <taxon>Thiohalorhabdaceae</taxon>
        <taxon>Thiohalorhabdus</taxon>
    </lineage>
</organism>
<accession>A0A0P9C4R9</accession>
<dbReference type="PATRIC" id="fig|381306.5.peg.104"/>
<comment type="domain">
    <text evidence="15">The C-terminal domain has nuclease activity and interacts with RecD. It interacts with RecA, facilitating its loading onto ssDNA.</text>
</comment>
<evidence type="ECO:0000259" key="17">
    <source>
        <dbReference type="PROSITE" id="PS51198"/>
    </source>
</evidence>
<dbReference type="EC" id="5.6.2.4" evidence="15"/>
<keyword evidence="4 15" id="KW-0227">DNA damage</keyword>
<dbReference type="HAMAP" id="MF_01485">
    <property type="entry name" value="RecB"/>
    <property type="match status" value="1"/>
</dbReference>
<sequence>MSAAENRTPDPLWGELTGHNLIEASAGTGKTFTIAGLYLRLVVEAERRVGEILVVTFTEAATEELRERIRDRLETARAAVAAGTSDDPFLAALLERLPDLRRADLLLQRAVQSFDQAAIHTIHGFCQRALADHAFEGGRPFDVELLPDQEPLIQEVCNDFWRRETHGADADFVAHLRENRLSPEDLAARLRPYLGKPDLAVRPPDPVEGCDAAPDRYRRAYAEVRRLWAEGAESIRDRLMEALPGLNANQYSRDKVEGWLDGLQEVLAAEDPPPGGIKEPQKLGATALKKGTKKGHETPEHPFFAAFDELLEASASLADCLDFRRREFLRRALDYAWEELPRRKAARRVQSFDDLLLNLDRALAGPGGDGLAEALRRRHPVALIDEFQDTDPTQYRILRRVYAEAEGPLFLVGDPKQAIYAFRGADVFAYLRAKGDVEDDARGGTYSLPRNWRSTPALVDAFNALFRPAHPPFWFEAIPYQPVEPAPKAHDELVLPAGFGAEPFRWWFLEGTTETKKNGELKEKPRSKGAAAEEAVAATAAEIARLLAAGRRGEAGLRGAKGDWRPLSGGDIAVLVRTHRQAQQLRAALGGLGIASVEHSQSSVFHTAEAEALERVLLAVADPQNEPLARGALASPFHGYTGEALHALAGDEEGWDRVMDGFQALHDRWRGEGFIPMFRQWLADHDVRTRILDLPQGERRLTNLLHLGELLQRQSVEANLGPEGLLSWLAGRRQSGAQAGNEEQLRLESDENLVQLVTIHKSKGLEYPVVFCPFLWDLPIRKADGDLLEFHDPGDGNRLTLDLGSADREEAEARFREESLAESLRLLYVAVTRAAHRLYAVTGRINQLEQSALGYLLHLPKEQAGEARDPEAFKDALKARGEEDLRNDLRALTGATPGAFAVEDHDPETPKADVAETAEPATPLAQRSFAGGLPPDRFVTSFSGLIRGTEEERPAFDLGEAAPAAAEPEGAAEGIAAFPRGPRAGDCLHAVMEAVDFTAAPEDWEPEVAGALRGFGFDAERWTGTVTAMLEATAATPLGGPLGDTGLGGVAPGKRRDELEFYYPLARLGPEALNRVLSDHGYPPGSASPEQGAALAFRPLEGYLRGFIDLTFEVDGRYYLADYKSNRLGPTPAAYTAEAMAEAVHQHGYTLQYLLYTVALHRFLDRHLPGYDYDRHFGGAYYLFLRGMDPRRGPGAGVYFDRPERGLIEALDALFRGET</sequence>
<evidence type="ECO:0000256" key="3">
    <source>
        <dbReference type="ARBA" id="ARBA00022741"/>
    </source>
</evidence>
<dbReference type="InterPro" id="IPR014016">
    <property type="entry name" value="UvrD-like_ATP-bd"/>
</dbReference>
<keyword evidence="9 15" id="KW-0460">Magnesium</keyword>
<evidence type="ECO:0000256" key="4">
    <source>
        <dbReference type="ARBA" id="ARBA00022763"/>
    </source>
</evidence>
<evidence type="ECO:0000256" key="8">
    <source>
        <dbReference type="ARBA" id="ARBA00022840"/>
    </source>
</evidence>
<evidence type="ECO:0000256" key="15">
    <source>
        <dbReference type="HAMAP-Rule" id="MF_01485"/>
    </source>
</evidence>
<dbReference type="PANTHER" id="PTHR11070">
    <property type="entry name" value="UVRD / RECB / PCRA DNA HELICASE FAMILY MEMBER"/>
    <property type="match status" value="1"/>
</dbReference>
<dbReference type="InterPro" id="IPR011604">
    <property type="entry name" value="PDDEXK-like_dom_sf"/>
</dbReference>
<dbReference type="InterPro" id="IPR004586">
    <property type="entry name" value="RecB"/>
</dbReference>
<evidence type="ECO:0000313" key="20">
    <source>
        <dbReference type="Proteomes" id="UP000183104"/>
    </source>
</evidence>
<comment type="function">
    <text evidence="15">A helicase/nuclease that prepares dsDNA breaks (DSB) for recombinational DNA repair. Binds to DSBs and unwinds DNA via a highly rapid and processive ATP-dependent bidirectional helicase activity. Unwinds dsDNA until it encounters a Chi (crossover hotspot instigator) sequence from the 3' direction. Cuts ssDNA a few nucleotides 3' to the Chi site. The properties and activities of the enzyme are changed at Chi. The Chi-altered holoenzyme produces a long 3'-ssDNA overhang and facilitates RecA-binding to the ssDNA for homologous DNA recombination and repair. Holoenzyme degrades any linearized DNA that is unable to undergo homologous recombination. In the holoenzyme this subunit contributes ATPase, 3'-5' helicase, exonuclease activity and loads RecA onto ssDNA.</text>
</comment>
<protein>
    <recommendedName>
        <fullName evidence="15">RecBCD enzyme subunit RecB</fullName>
        <ecNumber evidence="15">3.1.11.5</ecNumber>
        <ecNumber evidence="15">5.6.2.4</ecNumber>
    </recommendedName>
    <alternativeName>
        <fullName evidence="15">DNA 3'-5' helicase subunit RecB</fullName>
    </alternativeName>
    <alternativeName>
        <fullName evidence="15">Exonuclease V subunit RecB</fullName>
        <shortName evidence="15">ExoV subunit RecB</shortName>
    </alternativeName>
    <alternativeName>
        <fullName evidence="15">Helicase/nuclease RecBCD subunit RecB</fullName>
    </alternativeName>
</protein>
<reference evidence="20" key="1">
    <citation type="submission" date="2016-10" db="EMBL/GenBank/DDBJ databases">
        <authorList>
            <person name="Varghese N."/>
        </authorList>
    </citation>
    <scope>NUCLEOTIDE SEQUENCE [LARGE SCALE GENOMIC DNA]</scope>
    <source>
        <strain evidence="20">HL 19</strain>
    </source>
</reference>
<comment type="cofactor">
    <cofactor evidence="15">
        <name>Mg(2+)</name>
        <dbReference type="ChEBI" id="CHEBI:18420"/>
    </cofactor>
    <text evidence="15">Binds 1 Mg(2+) ion per subunit.</text>
</comment>
<keyword evidence="8 15" id="KW-0067">ATP-binding</keyword>
<dbReference type="CDD" id="cd22352">
    <property type="entry name" value="RecB_C-like"/>
    <property type="match status" value="1"/>
</dbReference>
<comment type="catalytic activity">
    <reaction evidence="13 15">
        <text>Couples ATP hydrolysis with the unwinding of duplex DNA by translocating in the 3'-5' direction.</text>
        <dbReference type="EC" id="5.6.2.4"/>
    </reaction>
</comment>
<comment type="similarity">
    <text evidence="15">Belongs to the helicase family. UvrD subfamily.</text>
</comment>
<dbReference type="GO" id="GO:0000724">
    <property type="term" value="P:double-strand break repair via homologous recombination"/>
    <property type="evidence" value="ECO:0007669"/>
    <property type="project" value="UniProtKB-UniRule"/>
</dbReference>
<keyword evidence="1 15" id="KW-0540">Nuclease</keyword>
<feature type="domain" description="UvrD-like helicase ATP-binding" evidence="17">
    <location>
        <begin position="3"/>
        <end position="455"/>
    </location>
</feature>
<evidence type="ECO:0000313" key="19">
    <source>
        <dbReference type="EMBL" id="SCY11157.1"/>
    </source>
</evidence>
<keyword evidence="2 15" id="KW-0479">Metal-binding</keyword>
<dbReference type="PROSITE" id="PS51217">
    <property type="entry name" value="UVRD_HELICASE_CTER"/>
    <property type="match status" value="1"/>
</dbReference>
<proteinExistence type="inferred from homology"/>
<keyword evidence="20" id="KW-1185">Reference proteome</keyword>
<dbReference type="Gene3D" id="3.90.320.10">
    <property type="match status" value="1"/>
</dbReference>
<dbReference type="EC" id="3.1.11.5" evidence="15"/>
<name>A0A0P9C4R9_9GAMM</name>
<comment type="subunit">
    <text evidence="15">Heterotrimer of RecB, RecC and RecD. All subunits contribute to DNA-binding. Interacts with RecA.</text>
</comment>
<keyword evidence="11 15" id="KW-0234">DNA repair</keyword>
<dbReference type="RefSeq" id="WP_054965967.1">
    <property type="nucleotide sequence ID" value="NZ_FMUN01000003.1"/>
</dbReference>
<dbReference type="GO" id="GO:0009338">
    <property type="term" value="C:exodeoxyribonuclease V complex"/>
    <property type="evidence" value="ECO:0007669"/>
    <property type="project" value="TreeGrafter"/>
</dbReference>
<dbReference type="InterPro" id="IPR014017">
    <property type="entry name" value="DNA_helicase_UvrD-like_C"/>
</dbReference>
<dbReference type="PANTHER" id="PTHR11070:SF23">
    <property type="entry name" value="RECBCD ENZYME SUBUNIT RECB"/>
    <property type="match status" value="1"/>
</dbReference>
<dbReference type="Proteomes" id="UP000183104">
    <property type="component" value="Unassembled WGS sequence"/>
</dbReference>
<dbReference type="GO" id="GO:0003677">
    <property type="term" value="F:DNA binding"/>
    <property type="evidence" value="ECO:0007669"/>
    <property type="project" value="UniProtKB-UniRule"/>
</dbReference>
<dbReference type="Gene3D" id="1.10.3170.10">
    <property type="entry name" value="Recbcd, chain B, domain 2"/>
    <property type="match status" value="1"/>
</dbReference>
<evidence type="ECO:0000256" key="16">
    <source>
        <dbReference type="PROSITE-ProRule" id="PRU00560"/>
    </source>
</evidence>
<dbReference type="GO" id="GO:0005829">
    <property type="term" value="C:cytosol"/>
    <property type="evidence" value="ECO:0007669"/>
    <property type="project" value="TreeGrafter"/>
</dbReference>
<feature type="region of interest" description="DNA-binding and helicase activity, interacts with RecC" evidence="15">
    <location>
        <begin position="1"/>
        <end position="886"/>
    </location>
</feature>
<keyword evidence="3 15" id="KW-0547">Nucleotide-binding</keyword>
<keyword evidence="6 15" id="KW-0347">Helicase</keyword>
<dbReference type="EMBL" id="FMUN01000003">
    <property type="protein sequence ID" value="SCY11157.1"/>
    <property type="molecule type" value="Genomic_DNA"/>
</dbReference>
<dbReference type="Gene3D" id="3.40.50.300">
    <property type="entry name" value="P-loop containing nucleotide triphosphate hydrolases"/>
    <property type="match status" value="2"/>
</dbReference>
<dbReference type="Gene3D" id="1.10.486.10">
    <property type="entry name" value="PCRA, domain 4"/>
    <property type="match status" value="1"/>
</dbReference>
<gene>
    <name evidence="15" type="primary">recB</name>
    <name evidence="19" type="ORF">SAMN05661077_1234</name>
</gene>
<feature type="active site" description="For nuclease activity" evidence="15">
    <location>
        <position position="1122"/>
    </location>
</feature>
<dbReference type="SUPFAM" id="SSF52540">
    <property type="entry name" value="P-loop containing nucleoside triphosphate hydrolases"/>
    <property type="match status" value="1"/>
</dbReference>
<evidence type="ECO:0000256" key="7">
    <source>
        <dbReference type="ARBA" id="ARBA00022839"/>
    </source>
</evidence>
<dbReference type="OrthoDB" id="9810135at2"/>
<dbReference type="InterPro" id="IPR000212">
    <property type="entry name" value="DNA_helicase_UvrD/REP"/>
</dbReference>
<feature type="binding site" evidence="15">
    <location>
        <position position="1109"/>
    </location>
    <ligand>
        <name>Mg(2+)</name>
        <dbReference type="ChEBI" id="CHEBI:18420"/>
    </ligand>
</feature>
<dbReference type="AlphaFoldDB" id="A0A0P9C4R9"/>
<dbReference type="GO" id="GO:0005524">
    <property type="term" value="F:ATP binding"/>
    <property type="evidence" value="ECO:0007669"/>
    <property type="project" value="UniProtKB-UniRule"/>
</dbReference>
<keyword evidence="10 15" id="KW-0238">DNA-binding</keyword>
<dbReference type="GO" id="GO:0000287">
    <property type="term" value="F:magnesium ion binding"/>
    <property type="evidence" value="ECO:0007669"/>
    <property type="project" value="UniProtKB-UniRule"/>
</dbReference>
<keyword evidence="5 15" id="KW-0378">Hydrolase</keyword>
<comment type="miscellaneous">
    <text evidence="15">In the RecBCD complex, RecB has a slow 3'-5' helicase, an exonuclease activity and loads RecA onto ssDNA, RecD has a fast 5'-3' helicase activity, while RecC stimulates the ATPase and processivity of the RecB helicase and contributes to recognition of the Chi site.</text>
</comment>
<evidence type="ECO:0000259" key="18">
    <source>
        <dbReference type="PROSITE" id="PS51217"/>
    </source>
</evidence>
<evidence type="ECO:0000256" key="13">
    <source>
        <dbReference type="ARBA" id="ARBA00034617"/>
    </source>
</evidence>
<dbReference type="SUPFAM" id="SSF52980">
    <property type="entry name" value="Restriction endonuclease-like"/>
    <property type="match status" value="1"/>
</dbReference>
<comment type="domain">
    <text evidence="15">The N-terminal DNA-binding domain is a ssDNA-dependent ATPase and has ATP-dependent 3'-5' helicase function. This domain interacts with RecC.</text>
</comment>
<comment type="catalytic activity">
    <reaction evidence="14 15">
        <text>ATP + H2O = ADP + phosphate + H(+)</text>
        <dbReference type="Rhea" id="RHEA:13065"/>
        <dbReference type="ChEBI" id="CHEBI:15377"/>
        <dbReference type="ChEBI" id="CHEBI:15378"/>
        <dbReference type="ChEBI" id="CHEBI:30616"/>
        <dbReference type="ChEBI" id="CHEBI:43474"/>
        <dbReference type="ChEBI" id="CHEBI:456216"/>
        <dbReference type="EC" id="5.6.2.4"/>
    </reaction>
</comment>
<feature type="binding site" evidence="15">
    <location>
        <position position="989"/>
    </location>
    <ligand>
        <name>Mg(2+)</name>
        <dbReference type="ChEBI" id="CHEBI:18420"/>
    </ligand>
</feature>
<dbReference type="NCBIfam" id="TIGR00609">
    <property type="entry name" value="recB"/>
    <property type="match status" value="1"/>
</dbReference>
<dbReference type="GO" id="GO:0043138">
    <property type="term" value="F:3'-5' DNA helicase activity"/>
    <property type="evidence" value="ECO:0007669"/>
    <property type="project" value="UniProtKB-UniRule"/>
</dbReference>
<evidence type="ECO:0000256" key="9">
    <source>
        <dbReference type="ARBA" id="ARBA00022842"/>
    </source>
</evidence>
<evidence type="ECO:0000256" key="6">
    <source>
        <dbReference type="ARBA" id="ARBA00022806"/>
    </source>
</evidence>
<dbReference type="Pfam" id="PF13361">
    <property type="entry name" value="UvrD_C"/>
    <property type="match status" value="1"/>
</dbReference>
<dbReference type="GO" id="GO:0016887">
    <property type="term" value="F:ATP hydrolysis activity"/>
    <property type="evidence" value="ECO:0007669"/>
    <property type="project" value="RHEA"/>
</dbReference>
<dbReference type="STRING" id="381306.AN478_07340"/>
<evidence type="ECO:0000256" key="12">
    <source>
        <dbReference type="ARBA" id="ARBA00023235"/>
    </source>
</evidence>
<evidence type="ECO:0000256" key="14">
    <source>
        <dbReference type="ARBA" id="ARBA00048988"/>
    </source>
</evidence>
<feature type="region of interest" description="Nuclease activity, interacts with RecD and RecA" evidence="15">
    <location>
        <begin position="936"/>
        <end position="1219"/>
    </location>
</feature>